<feature type="region of interest" description="Disordered" evidence="1">
    <location>
        <begin position="1"/>
        <end position="26"/>
    </location>
</feature>
<dbReference type="Proteomes" id="UP000254259">
    <property type="component" value="Chromosome CBM2636"/>
</dbReference>
<dbReference type="EMBL" id="LT984813">
    <property type="protein sequence ID" value="SPD63752.1"/>
    <property type="molecule type" value="Genomic_DNA"/>
</dbReference>
<organism evidence="2 3">
    <name type="scientific">Cupriavidus taiwanensis</name>
    <dbReference type="NCBI Taxonomy" id="164546"/>
    <lineage>
        <taxon>Bacteria</taxon>
        <taxon>Pseudomonadati</taxon>
        <taxon>Pseudomonadota</taxon>
        <taxon>Betaproteobacteria</taxon>
        <taxon>Burkholderiales</taxon>
        <taxon>Burkholderiaceae</taxon>
        <taxon>Cupriavidus</taxon>
    </lineage>
</organism>
<protein>
    <submittedName>
        <fullName evidence="2">Uncharacterized protein</fullName>
    </submittedName>
</protein>
<name>A0A9Q7XR11_9BURK</name>
<evidence type="ECO:0000313" key="2">
    <source>
        <dbReference type="EMBL" id="SPD63752.1"/>
    </source>
</evidence>
<accession>A0A9Q7XR11</accession>
<gene>
    <name evidence="2" type="ORF">CBM2636_10768</name>
</gene>
<evidence type="ECO:0000313" key="3">
    <source>
        <dbReference type="Proteomes" id="UP000254259"/>
    </source>
</evidence>
<proteinExistence type="predicted"/>
<evidence type="ECO:0000256" key="1">
    <source>
        <dbReference type="SAM" id="MobiDB-lite"/>
    </source>
</evidence>
<sequence length="70" mass="7755">MLRMLGAGHATERHAAAQPGSGRVAGLHVRQRRLVDGRHGEAPRIFLLLSARLHRHRGNPMLMAMQRAMA</sequence>
<reference evidence="2 3" key="1">
    <citation type="submission" date="2018-01" db="EMBL/GenBank/DDBJ databases">
        <authorList>
            <person name="Clerissi C."/>
        </authorList>
    </citation>
    <scope>NUCLEOTIDE SEQUENCE [LARGE SCALE GENOMIC DNA]</scope>
    <source>
        <strain evidence="2">Cupriavidus taiwanensis SWF 66322</strain>
    </source>
</reference>
<dbReference type="AlphaFoldDB" id="A0A9Q7XR11"/>